<dbReference type="PANTHER" id="PTHR21096">
    <property type="entry name" value="PROTEIN FAM136A"/>
    <property type="match status" value="1"/>
</dbReference>
<dbReference type="PANTHER" id="PTHR21096:SF0">
    <property type="entry name" value="PROTEIN FAM136A"/>
    <property type="match status" value="1"/>
</dbReference>
<dbReference type="Proteomes" id="UP000323011">
    <property type="component" value="Unassembled WGS sequence"/>
</dbReference>
<comment type="similarity">
    <text evidence="1">Belongs to the FAM136 family.</text>
</comment>
<dbReference type="InterPro" id="IPR008560">
    <property type="entry name" value="DUF842_euk"/>
</dbReference>
<evidence type="ECO:0000256" key="1">
    <source>
        <dbReference type="ARBA" id="ARBA00009952"/>
    </source>
</evidence>
<evidence type="ECO:0000313" key="8">
    <source>
        <dbReference type="Proteomes" id="UP000324907"/>
    </source>
</evidence>
<evidence type="ECO:0000313" key="4">
    <source>
        <dbReference type="EMBL" id="KAA0171966.1"/>
    </source>
</evidence>
<dbReference type="EMBL" id="VLTN01000001">
    <property type="protein sequence ID" value="KAA0157545.1"/>
    <property type="molecule type" value="Genomic_DNA"/>
</dbReference>
<evidence type="ECO:0000313" key="3">
    <source>
        <dbReference type="EMBL" id="KAA0160451.1"/>
    </source>
</evidence>
<evidence type="ECO:0000313" key="9">
    <source>
        <dbReference type="Proteomes" id="UP000325113"/>
    </source>
</evidence>
<dbReference type="OrthoDB" id="9975421at2759"/>
<name>A0A5A8CX64_CAFRO</name>
<protein>
    <recommendedName>
        <fullName evidence="10">Protein FAM136A</fullName>
    </recommendedName>
</protein>
<comment type="caution">
    <text evidence="2">The sequence shown here is derived from an EMBL/GenBank/DDBJ whole genome shotgun (WGS) entry which is preliminary data.</text>
</comment>
<sequence length="152" mass="16662">MQDFQRAQQELQQAAQALQETISRKHMRGMMRSMHLCAAECFRKHVEAADATLDNCQKTCAGPIERAQATVSDEMKRIQARLQREVAGCEDDARMDAAVTAASSDMARQSAMEAAFAPCAAAAARATTRRLHDVVVPSLEKQLKSLAAQADR</sequence>
<evidence type="ECO:0000313" key="2">
    <source>
        <dbReference type="EMBL" id="KAA0157545.1"/>
    </source>
</evidence>
<dbReference type="EMBL" id="VLTO01000002">
    <property type="protein sequence ID" value="KAA0178025.1"/>
    <property type="molecule type" value="Genomic_DNA"/>
</dbReference>
<reference evidence="6 7" key="1">
    <citation type="submission" date="2019-07" db="EMBL/GenBank/DDBJ databases">
        <title>Genomes of Cafeteria roenbergensis.</title>
        <authorList>
            <person name="Fischer M.G."/>
            <person name="Hackl T."/>
            <person name="Roman M."/>
        </authorList>
    </citation>
    <scope>NUCLEOTIDE SEQUENCE [LARGE SCALE GENOMIC DNA]</scope>
    <source>
        <strain evidence="2 7">BVI</strain>
        <strain evidence="3 9">Cflag</strain>
        <strain evidence="5 6">E4-10P</strain>
        <strain evidence="4 8">RCC970-E3</strain>
    </source>
</reference>
<dbReference type="Proteomes" id="UP000325113">
    <property type="component" value="Unassembled WGS sequence"/>
</dbReference>
<evidence type="ECO:0008006" key="10">
    <source>
        <dbReference type="Google" id="ProtNLM"/>
    </source>
</evidence>
<organism evidence="2 7">
    <name type="scientific">Cafeteria roenbergensis</name>
    <name type="common">Marine flagellate</name>
    <dbReference type="NCBI Taxonomy" id="33653"/>
    <lineage>
        <taxon>Eukaryota</taxon>
        <taxon>Sar</taxon>
        <taxon>Stramenopiles</taxon>
        <taxon>Bigyra</taxon>
        <taxon>Opalozoa</taxon>
        <taxon>Bicosoecida</taxon>
        <taxon>Cafeteriaceae</taxon>
        <taxon>Cafeteria</taxon>
    </lineage>
</organism>
<dbReference type="Proteomes" id="UP000322899">
    <property type="component" value="Unassembled WGS sequence"/>
</dbReference>
<evidence type="ECO:0000313" key="7">
    <source>
        <dbReference type="Proteomes" id="UP000323011"/>
    </source>
</evidence>
<keyword evidence="7" id="KW-1185">Reference proteome</keyword>
<dbReference type="GO" id="GO:0005737">
    <property type="term" value="C:cytoplasm"/>
    <property type="evidence" value="ECO:0007669"/>
    <property type="project" value="TreeGrafter"/>
</dbReference>
<accession>A0A5A8CX64</accession>
<evidence type="ECO:0000313" key="5">
    <source>
        <dbReference type="EMBL" id="KAA0178025.1"/>
    </source>
</evidence>
<evidence type="ECO:0000313" key="6">
    <source>
        <dbReference type="Proteomes" id="UP000322899"/>
    </source>
</evidence>
<dbReference type="Pfam" id="PF05811">
    <property type="entry name" value="DUF842"/>
    <property type="match status" value="1"/>
</dbReference>
<dbReference type="Proteomes" id="UP000324907">
    <property type="component" value="Unassembled WGS sequence"/>
</dbReference>
<dbReference type="AlphaFoldDB" id="A0A5A8CX64"/>
<dbReference type="EMBL" id="VLTL01000003">
    <property type="protein sequence ID" value="KAA0171966.1"/>
    <property type="molecule type" value="Genomic_DNA"/>
</dbReference>
<proteinExistence type="inferred from homology"/>
<gene>
    <name evidence="5" type="ORF">FNF27_00573</name>
    <name evidence="4" type="ORF">FNF28_00283</name>
    <name evidence="2" type="ORF">FNF29_00121</name>
    <name evidence="3" type="ORF">FNF31_04320</name>
</gene>
<dbReference type="EMBL" id="VLTM01000044">
    <property type="protein sequence ID" value="KAA0160451.1"/>
    <property type="molecule type" value="Genomic_DNA"/>
</dbReference>